<protein>
    <submittedName>
        <fullName evidence="7">Extracellular solute-binding protein, family 3</fullName>
    </submittedName>
</protein>
<organism evidence="7 8">
    <name type="scientific">Rhodospirillum rubrum (strain ATCC 11170 / ATH 1.1.1 / DSM 467 / LMG 4362 / NCIMB 8255 / S1)</name>
    <dbReference type="NCBI Taxonomy" id="269796"/>
    <lineage>
        <taxon>Bacteria</taxon>
        <taxon>Pseudomonadati</taxon>
        <taxon>Pseudomonadota</taxon>
        <taxon>Alphaproteobacteria</taxon>
        <taxon>Rhodospirillales</taxon>
        <taxon>Rhodospirillaceae</taxon>
        <taxon>Rhodospirillum</taxon>
    </lineage>
</organism>
<accession>Q2RS44</accession>
<comment type="similarity">
    <text evidence="2 4">Belongs to the bacterial solute-binding protein 3 family.</text>
</comment>
<dbReference type="Proteomes" id="UP000001929">
    <property type="component" value="Chromosome"/>
</dbReference>
<dbReference type="KEGG" id="rru:Rru_A2251"/>
<dbReference type="HOGENOM" id="CLU_019602_18_0_5"/>
<feature type="chain" id="PRO_5004214798" evidence="5">
    <location>
        <begin position="24"/>
        <end position="263"/>
    </location>
</feature>
<keyword evidence="8" id="KW-1185">Reference proteome</keyword>
<dbReference type="STRING" id="269796.Rru_A2251"/>
<dbReference type="Gene3D" id="3.40.190.10">
    <property type="entry name" value="Periplasmic binding protein-like II"/>
    <property type="match status" value="2"/>
</dbReference>
<dbReference type="RefSeq" id="WP_011389906.1">
    <property type="nucleotide sequence ID" value="NC_007643.1"/>
</dbReference>
<evidence type="ECO:0000256" key="2">
    <source>
        <dbReference type="ARBA" id="ARBA00010333"/>
    </source>
</evidence>
<dbReference type="AlphaFoldDB" id="Q2RS44"/>
<evidence type="ECO:0000256" key="5">
    <source>
        <dbReference type="SAM" id="SignalP"/>
    </source>
</evidence>
<evidence type="ECO:0000256" key="4">
    <source>
        <dbReference type="RuleBase" id="RU003744"/>
    </source>
</evidence>
<dbReference type="PhylomeDB" id="Q2RS44"/>
<dbReference type="SUPFAM" id="SSF53850">
    <property type="entry name" value="Periplasmic binding protein-like II"/>
    <property type="match status" value="1"/>
</dbReference>
<dbReference type="EMBL" id="CP000230">
    <property type="protein sequence ID" value="ABC23051.1"/>
    <property type="molecule type" value="Genomic_DNA"/>
</dbReference>
<comment type="subcellular location">
    <subcellularLocation>
        <location evidence="1">Cell envelope</location>
    </subcellularLocation>
</comment>
<reference evidence="7 8" key="1">
    <citation type="journal article" date="2011" name="Stand. Genomic Sci.">
        <title>Complete genome sequence of Rhodospirillum rubrum type strain (S1).</title>
        <authorList>
            <person name="Munk A.C."/>
            <person name="Copeland A."/>
            <person name="Lucas S."/>
            <person name="Lapidus A."/>
            <person name="Del Rio T.G."/>
            <person name="Barry K."/>
            <person name="Detter J.C."/>
            <person name="Hammon N."/>
            <person name="Israni S."/>
            <person name="Pitluck S."/>
            <person name="Brettin T."/>
            <person name="Bruce D."/>
            <person name="Han C."/>
            <person name="Tapia R."/>
            <person name="Gilna P."/>
            <person name="Schmutz J."/>
            <person name="Larimer F."/>
            <person name="Land M."/>
            <person name="Kyrpides N.C."/>
            <person name="Mavromatis K."/>
            <person name="Richardson P."/>
            <person name="Rohde M."/>
            <person name="Goker M."/>
            <person name="Klenk H.P."/>
            <person name="Zhang Y."/>
            <person name="Roberts G.P."/>
            <person name="Reslewic S."/>
            <person name="Schwartz D.C."/>
        </authorList>
    </citation>
    <scope>NUCLEOTIDE SEQUENCE [LARGE SCALE GENOMIC DNA]</scope>
    <source>
        <strain evidence="8">ATCC 11170 / ATH 1.1.1 / DSM 467 / LMG 4362 / NCIMB 8255 / S1</strain>
    </source>
</reference>
<dbReference type="eggNOG" id="COG0834">
    <property type="taxonomic scope" value="Bacteria"/>
</dbReference>
<dbReference type="GO" id="GO:0030313">
    <property type="term" value="C:cell envelope"/>
    <property type="evidence" value="ECO:0007669"/>
    <property type="project" value="UniProtKB-SubCell"/>
</dbReference>
<dbReference type="CDD" id="cd13702">
    <property type="entry name" value="PBP2_mlr5654_like"/>
    <property type="match status" value="1"/>
</dbReference>
<evidence type="ECO:0000313" key="8">
    <source>
        <dbReference type="Proteomes" id="UP000001929"/>
    </source>
</evidence>
<dbReference type="PANTHER" id="PTHR35936:SF17">
    <property type="entry name" value="ARGININE-BINDING EXTRACELLULAR PROTEIN ARTP"/>
    <property type="match status" value="1"/>
</dbReference>
<dbReference type="SMART" id="SM00062">
    <property type="entry name" value="PBPb"/>
    <property type="match status" value="1"/>
</dbReference>
<feature type="signal peptide" evidence="5">
    <location>
        <begin position="1"/>
        <end position="23"/>
    </location>
</feature>
<dbReference type="PROSITE" id="PS01039">
    <property type="entry name" value="SBP_BACTERIAL_3"/>
    <property type="match status" value="1"/>
</dbReference>
<evidence type="ECO:0000256" key="1">
    <source>
        <dbReference type="ARBA" id="ARBA00004196"/>
    </source>
</evidence>
<dbReference type="InterPro" id="IPR001638">
    <property type="entry name" value="Solute-binding_3/MltF_N"/>
</dbReference>
<evidence type="ECO:0000256" key="3">
    <source>
        <dbReference type="ARBA" id="ARBA00022729"/>
    </source>
</evidence>
<evidence type="ECO:0000313" key="7">
    <source>
        <dbReference type="EMBL" id="ABC23051.1"/>
    </source>
</evidence>
<evidence type="ECO:0000259" key="6">
    <source>
        <dbReference type="SMART" id="SM00062"/>
    </source>
</evidence>
<gene>
    <name evidence="7" type="ordered locus">Rru_A2251</name>
</gene>
<dbReference type="EnsemblBacteria" id="ABC23051">
    <property type="protein sequence ID" value="ABC23051"/>
    <property type="gene ID" value="Rru_A2251"/>
</dbReference>
<dbReference type="PANTHER" id="PTHR35936">
    <property type="entry name" value="MEMBRANE-BOUND LYTIC MUREIN TRANSGLYCOSYLASE F"/>
    <property type="match status" value="1"/>
</dbReference>
<dbReference type="Pfam" id="PF00497">
    <property type="entry name" value="SBP_bac_3"/>
    <property type="match status" value="1"/>
</dbReference>
<proteinExistence type="inferred from homology"/>
<name>Q2RS44_RHORT</name>
<keyword evidence="3 5" id="KW-0732">Signal</keyword>
<dbReference type="PATRIC" id="fig|269796.9.peg.2349"/>
<feature type="domain" description="Solute-binding protein family 3/N-terminal" evidence="6">
    <location>
        <begin position="37"/>
        <end position="260"/>
    </location>
</feature>
<sequence>MISMKKTATALFAAAGILLGGQAVTMALGVADARAETIRFATEGAFPPFNFTDAAGKPQGFDIDIANALCAQLKAECSMVTQDWDGIIPGLLAKKYDAIIASMSITPERQQSVLFTDAYYNNQFHFVGPKGKDFDLSKAGLKGKAIGAQRATVSSQWIEDTLGDTVSLNLYDTAEEAYLDLEAGRVDLLLNDTYPTYDWLNSPAGQAYELKGESVIKDDVVGIALRKDDTALAAKLNGALKEIIANGTYAKINEKYFPFSLLN</sequence>
<dbReference type="InterPro" id="IPR018313">
    <property type="entry name" value="SBP_3_CS"/>
</dbReference>